<dbReference type="AlphaFoldDB" id="A0A7C2Z410"/>
<comment type="activity regulation">
    <text evidence="14">Na(+) is not transported, but it plays an essential structural role and its presence is essential for fluoride channel function.</text>
</comment>
<keyword evidence="9 14" id="KW-0406">Ion transport</keyword>
<evidence type="ECO:0000256" key="2">
    <source>
        <dbReference type="ARBA" id="ARBA00022448"/>
    </source>
</evidence>
<evidence type="ECO:0000256" key="3">
    <source>
        <dbReference type="ARBA" id="ARBA00022475"/>
    </source>
</evidence>
<feature type="transmembrane region" description="Helical" evidence="14">
    <location>
        <begin position="34"/>
        <end position="56"/>
    </location>
</feature>
<reference evidence="15" key="1">
    <citation type="journal article" date="2020" name="mSystems">
        <title>Genome- and Community-Level Interaction Insights into Carbon Utilization and Element Cycling Functions of Hydrothermarchaeota in Hydrothermal Sediment.</title>
        <authorList>
            <person name="Zhou Z."/>
            <person name="Liu Y."/>
            <person name="Xu W."/>
            <person name="Pan J."/>
            <person name="Luo Z.H."/>
            <person name="Li M."/>
        </authorList>
    </citation>
    <scope>NUCLEOTIDE SEQUENCE [LARGE SCALE GENOMIC DNA]</scope>
    <source>
        <strain evidence="15">SpSt-132</strain>
    </source>
</reference>
<feature type="binding site" evidence="14">
    <location>
        <position position="75"/>
    </location>
    <ligand>
        <name>Na(+)</name>
        <dbReference type="ChEBI" id="CHEBI:29101"/>
        <note>structural</note>
    </ligand>
</feature>
<keyword evidence="4" id="KW-0997">Cell inner membrane</keyword>
<evidence type="ECO:0000256" key="4">
    <source>
        <dbReference type="ARBA" id="ARBA00022519"/>
    </source>
</evidence>
<keyword evidence="8 14" id="KW-0915">Sodium</keyword>
<dbReference type="HAMAP" id="MF_00454">
    <property type="entry name" value="FluC"/>
    <property type="match status" value="1"/>
</dbReference>
<evidence type="ECO:0000256" key="6">
    <source>
        <dbReference type="ARBA" id="ARBA00022723"/>
    </source>
</evidence>
<keyword evidence="11 14" id="KW-0407">Ion channel</keyword>
<evidence type="ECO:0000256" key="14">
    <source>
        <dbReference type="HAMAP-Rule" id="MF_00454"/>
    </source>
</evidence>
<dbReference type="PANTHER" id="PTHR28259:SF18">
    <property type="entry name" value="FLUORIDE-SPECIFIC ION CHANNEL FLUC"/>
    <property type="match status" value="1"/>
</dbReference>
<protein>
    <recommendedName>
        <fullName evidence="14">Fluoride-specific ion channel FluC</fullName>
    </recommendedName>
</protein>
<comment type="subcellular location">
    <subcellularLocation>
        <location evidence="1 14">Cell membrane</location>
        <topology evidence="1 14">Multi-pass membrane protein</topology>
    </subcellularLocation>
</comment>
<dbReference type="EMBL" id="DSFP01000066">
    <property type="protein sequence ID" value="HEW46503.1"/>
    <property type="molecule type" value="Genomic_DNA"/>
</dbReference>
<comment type="catalytic activity">
    <reaction evidence="13">
        <text>fluoride(in) = fluoride(out)</text>
        <dbReference type="Rhea" id="RHEA:76159"/>
        <dbReference type="ChEBI" id="CHEBI:17051"/>
    </reaction>
    <physiologicalReaction direction="left-to-right" evidence="13">
        <dbReference type="Rhea" id="RHEA:76160"/>
    </physiologicalReaction>
</comment>
<name>A0A7C2Z410_9AQUI</name>
<dbReference type="Pfam" id="PF02537">
    <property type="entry name" value="CRCB"/>
    <property type="match status" value="1"/>
</dbReference>
<comment type="similarity">
    <text evidence="12 14">Belongs to the fluoride channel Fluc/FEX (TC 1.A.43) family.</text>
</comment>
<dbReference type="GO" id="GO:0062054">
    <property type="term" value="F:fluoride channel activity"/>
    <property type="evidence" value="ECO:0007669"/>
    <property type="project" value="UniProtKB-UniRule"/>
</dbReference>
<dbReference type="InterPro" id="IPR003691">
    <property type="entry name" value="FluC"/>
</dbReference>
<dbReference type="GO" id="GO:0140114">
    <property type="term" value="P:cellular detoxification of fluoride"/>
    <property type="evidence" value="ECO:0007669"/>
    <property type="project" value="UniProtKB-UniRule"/>
</dbReference>
<dbReference type="NCBIfam" id="TIGR00494">
    <property type="entry name" value="crcB"/>
    <property type="match status" value="1"/>
</dbReference>
<proteinExistence type="inferred from homology"/>
<evidence type="ECO:0000256" key="1">
    <source>
        <dbReference type="ARBA" id="ARBA00004651"/>
    </source>
</evidence>
<dbReference type="GO" id="GO:0046872">
    <property type="term" value="F:metal ion binding"/>
    <property type="evidence" value="ECO:0007669"/>
    <property type="project" value="UniProtKB-KW"/>
</dbReference>
<feature type="transmembrane region" description="Helical" evidence="14">
    <location>
        <begin position="68"/>
        <end position="88"/>
    </location>
</feature>
<organism evidence="15">
    <name type="scientific">Hydrogenobacter sp</name>
    <dbReference type="NCBI Taxonomy" id="2152829"/>
    <lineage>
        <taxon>Bacteria</taxon>
        <taxon>Pseudomonadati</taxon>
        <taxon>Aquificota</taxon>
        <taxon>Aquificia</taxon>
        <taxon>Aquificales</taxon>
        <taxon>Aquificaceae</taxon>
        <taxon>Hydrogenobacter</taxon>
    </lineage>
</organism>
<comment type="function">
    <text evidence="14">Fluoride-specific ion channel. Important for reducing fluoride concentration in the cell, thus reducing its toxicity.</text>
</comment>
<feature type="transmembrane region" description="Helical" evidence="14">
    <location>
        <begin position="100"/>
        <end position="120"/>
    </location>
</feature>
<dbReference type="GO" id="GO:0005886">
    <property type="term" value="C:plasma membrane"/>
    <property type="evidence" value="ECO:0007669"/>
    <property type="project" value="UniProtKB-SubCell"/>
</dbReference>
<comment type="caution">
    <text evidence="15">The sequence shown here is derived from an EMBL/GenBank/DDBJ whole genome shotgun (WGS) entry which is preliminary data.</text>
</comment>
<evidence type="ECO:0000256" key="12">
    <source>
        <dbReference type="ARBA" id="ARBA00035120"/>
    </source>
</evidence>
<keyword evidence="3 14" id="KW-1003">Cell membrane</keyword>
<evidence type="ECO:0000256" key="8">
    <source>
        <dbReference type="ARBA" id="ARBA00023053"/>
    </source>
</evidence>
<keyword evidence="5 14" id="KW-0812">Transmembrane</keyword>
<feature type="binding site" evidence="14">
    <location>
        <position position="78"/>
    </location>
    <ligand>
        <name>Na(+)</name>
        <dbReference type="ChEBI" id="CHEBI:29101"/>
        <note>structural</note>
    </ligand>
</feature>
<evidence type="ECO:0000313" key="15">
    <source>
        <dbReference type="EMBL" id="HEW46503.1"/>
    </source>
</evidence>
<evidence type="ECO:0000256" key="5">
    <source>
        <dbReference type="ARBA" id="ARBA00022692"/>
    </source>
</evidence>
<keyword evidence="7 14" id="KW-1133">Transmembrane helix</keyword>
<evidence type="ECO:0000256" key="9">
    <source>
        <dbReference type="ARBA" id="ARBA00023065"/>
    </source>
</evidence>
<keyword evidence="10 14" id="KW-0472">Membrane</keyword>
<accession>A0A7C2Z410</accession>
<keyword evidence="6 14" id="KW-0479">Metal-binding</keyword>
<dbReference type="PANTHER" id="PTHR28259">
    <property type="entry name" value="FLUORIDE EXPORT PROTEIN 1-RELATED"/>
    <property type="match status" value="1"/>
</dbReference>
<keyword evidence="2 14" id="KW-0813">Transport</keyword>
<evidence type="ECO:0000256" key="13">
    <source>
        <dbReference type="ARBA" id="ARBA00035585"/>
    </source>
</evidence>
<evidence type="ECO:0000256" key="7">
    <source>
        <dbReference type="ARBA" id="ARBA00022989"/>
    </source>
</evidence>
<evidence type="ECO:0000256" key="10">
    <source>
        <dbReference type="ARBA" id="ARBA00023136"/>
    </source>
</evidence>
<sequence>MSLFLAIALGGAIGSVLRFLVSKLVQTKVGVEFPVGTLFVNLTSAFIIGFAFSFLVERLDISPTFRAFFITGILGGYSTYSTLFYEAYYLMINGEWIKLGFYLFLSNLLGLVFVAIGYGLGKLL</sequence>
<evidence type="ECO:0000256" key="11">
    <source>
        <dbReference type="ARBA" id="ARBA00023303"/>
    </source>
</evidence>
<gene>
    <name evidence="14 15" type="primary">crcB</name>
    <name evidence="14" type="synonym">fluC</name>
    <name evidence="15" type="ORF">ENO47_07570</name>
</gene>